<reference evidence="1" key="1">
    <citation type="journal article" date="2020" name="mSystems">
        <title>Genome- and Community-Level Interaction Insights into Carbon Utilization and Element Cycling Functions of Hydrothermarchaeota in Hydrothermal Sediment.</title>
        <authorList>
            <person name="Zhou Z."/>
            <person name="Liu Y."/>
            <person name="Xu W."/>
            <person name="Pan J."/>
            <person name="Luo Z.H."/>
            <person name="Li M."/>
        </authorList>
    </citation>
    <scope>NUCLEOTIDE SEQUENCE [LARGE SCALE GENOMIC DNA]</scope>
    <source>
        <strain evidence="1">SpSt-468</strain>
    </source>
</reference>
<gene>
    <name evidence="1" type="ORF">ENS19_02925</name>
</gene>
<sequence length="181" mass="20035">MSEDELVKAMSGMKGILKVIPLTESDVKEIERLEAEAENNVLMGFCKGINVGVREALAKKRVYACLTDMNLKWPECSLIKIVCGSEVIGEQVVDKERLEGLKACGNIVTGDVVFYKEKMRLIRERQGEMRVLILPLEMPEILGIKAKVGSPSPPADSYLKRRLDANLEDPKLGTVLVGFDA</sequence>
<organism evidence="1">
    <name type="scientific">Candidatus Methanomethylicus mesodigestus</name>
    <dbReference type="NCBI Taxonomy" id="1867258"/>
    <lineage>
        <taxon>Archaea</taxon>
        <taxon>Thermoproteota</taxon>
        <taxon>Methanosuratincolia</taxon>
        <taxon>Candidatus Methanomethylicales</taxon>
        <taxon>Candidatus Methanomethylicaceae</taxon>
        <taxon>Candidatus Methanomethylicus</taxon>
    </lineage>
</organism>
<protein>
    <submittedName>
        <fullName evidence="1">Uncharacterized protein</fullName>
    </submittedName>
</protein>
<accession>A0A7C3ISI8</accession>
<comment type="caution">
    <text evidence="1">The sequence shown here is derived from an EMBL/GenBank/DDBJ whole genome shotgun (WGS) entry which is preliminary data.</text>
</comment>
<evidence type="ECO:0000313" key="1">
    <source>
        <dbReference type="EMBL" id="HFK20212.1"/>
    </source>
</evidence>
<proteinExistence type="predicted"/>
<dbReference type="EMBL" id="DSTX01000002">
    <property type="protein sequence ID" value="HFK20212.1"/>
    <property type="molecule type" value="Genomic_DNA"/>
</dbReference>
<dbReference type="AlphaFoldDB" id="A0A7C3ISI8"/>
<name>A0A7C3ISI8_9CREN</name>